<feature type="compositionally biased region" description="Low complexity" evidence="1">
    <location>
        <begin position="30"/>
        <end position="74"/>
    </location>
</feature>
<feature type="region of interest" description="Disordered" evidence="1">
    <location>
        <begin position="1"/>
        <end position="74"/>
    </location>
</feature>
<dbReference type="AlphaFoldDB" id="A0A1L9V0R2"/>
<feature type="region of interest" description="Disordered" evidence="1">
    <location>
        <begin position="108"/>
        <end position="144"/>
    </location>
</feature>
<feature type="region of interest" description="Disordered" evidence="1">
    <location>
        <begin position="194"/>
        <end position="217"/>
    </location>
</feature>
<name>A0A1L9V0R2_ASPBC</name>
<accession>A0A1L9V0R2</accession>
<evidence type="ECO:0000256" key="1">
    <source>
        <dbReference type="SAM" id="MobiDB-lite"/>
    </source>
</evidence>
<organism evidence="2 3">
    <name type="scientific">Aspergillus brasiliensis (strain CBS 101740 / IMI 381727 / IBT 21946)</name>
    <dbReference type="NCBI Taxonomy" id="767769"/>
    <lineage>
        <taxon>Eukaryota</taxon>
        <taxon>Fungi</taxon>
        <taxon>Dikarya</taxon>
        <taxon>Ascomycota</taxon>
        <taxon>Pezizomycotina</taxon>
        <taxon>Eurotiomycetes</taxon>
        <taxon>Eurotiomycetidae</taxon>
        <taxon>Eurotiales</taxon>
        <taxon>Aspergillaceae</taxon>
        <taxon>Aspergillus</taxon>
        <taxon>Aspergillus subgen. Circumdati</taxon>
    </lineage>
</organism>
<evidence type="ECO:0000313" key="3">
    <source>
        <dbReference type="Proteomes" id="UP000184499"/>
    </source>
</evidence>
<feature type="compositionally biased region" description="Basic and acidic residues" evidence="1">
    <location>
        <begin position="1"/>
        <end position="15"/>
    </location>
</feature>
<feature type="compositionally biased region" description="Low complexity" evidence="1">
    <location>
        <begin position="133"/>
        <end position="144"/>
    </location>
</feature>
<dbReference type="OrthoDB" id="4494215at2759"/>
<feature type="compositionally biased region" description="Low complexity" evidence="1">
    <location>
        <begin position="108"/>
        <end position="122"/>
    </location>
</feature>
<dbReference type="GeneID" id="93580767"/>
<dbReference type="Proteomes" id="UP000184499">
    <property type="component" value="Unassembled WGS sequence"/>
</dbReference>
<dbReference type="EMBL" id="KV878679">
    <property type="protein sequence ID" value="OJJ77500.1"/>
    <property type="molecule type" value="Genomic_DNA"/>
</dbReference>
<dbReference type="RefSeq" id="XP_067484747.1">
    <property type="nucleotide sequence ID" value="XM_067628279.1"/>
</dbReference>
<proteinExistence type="predicted"/>
<reference evidence="3" key="1">
    <citation type="journal article" date="2017" name="Genome Biol.">
        <title>Comparative genomics reveals high biological diversity and specific adaptations in the industrially and medically important fungal genus Aspergillus.</title>
        <authorList>
            <person name="de Vries R.P."/>
            <person name="Riley R."/>
            <person name="Wiebenga A."/>
            <person name="Aguilar-Osorio G."/>
            <person name="Amillis S."/>
            <person name="Uchima C.A."/>
            <person name="Anderluh G."/>
            <person name="Asadollahi M."/>
            <person name="Askin M."/>
            <person name="Barry K."/>
            <person name="Battaglia E."/>
            <person name="Bayram O."/>
            <person name="Benocci T."/>
            <person name="Braus-Stromeyer S.A."/>
            <person name="Caldana C."/>
            <person name="Canovas D."/>
            <person name="Cerqueira G.C."/>
            <person name="Chen F."/>
            <person name="Chen W."/>
            <person name="Choi C."/>
            <person name="Clum A."/>
            <person name="Dos Santos R.A."/>
            <person name="Damasio A.R."/>
            <person name="Diallinas G."/>
            <person name="Emri T."/>
            <person name="Fekete E."/>
            <person name="Flipphi M."/>
            <person name="Freyberg S."/>
            <person name="Gallo A."/>
            <person name="Gournas C."/>
            <person name="Habgood R."/>
            <person name="Hainaut M."/>
            <person name="Harispe M.L."/>
            <person name="Henrissat B."/>
            <person name="Hilden K.S."/>
            <person name="Hope R."/>
            <person name="Hossain A."/>
            <person name="Karabika E."/>
            <person name="Karaffa L."/>
            <person name="Karanyi Z."/>
            <person name="Krasevec N."/>
            <person name="Kuo A."/>
            <person name="Kusch H."/>
            <person name="LaButti K."/>
            <person name="Lagendijk E.L."/>
            <person name="Lapidus A."/>
            <person name="Levasseur A."/>
            <person name="Lindquist E."/>
            <person name="Lipzen A."/>
            <person name="Logrieco A.F."/>
            <person name="MacCabe A."/>
            <person name="Maekelae M.R."/>
            <person name="Malavazi I."/>
            <person name="Melin P."/>
            <person name="Meyer V."/>
            <person name="Mielnichuk N."/>
            <person name="Miskei M."/>
            <person name="Molnar A.P."/>
            <person name="Mule G."/>
            <person name="Ngan C.Y."/>
            <person name="Orejas M."/>
            <person name="Orosz E."/>
            <person name="Ouedraogo J.P."/>
            <person name="Overkamp K.M."/>
            <person name="Park H.-S."/>
            <person name="Perrone G."/>
            <person name="Piumi F."/>
            <person name="Punt P.J."/>
            <person name="Ram A.F."/>
            <person name="Ramon A."/>
            <person name="Rauscher S."/>
            <person name="Record E."/>
            <person name="Riano-Pachon D.M."/>
            <person name="Robert V."/>
            <person name="Roehrig J."/>
            <person name="Ruller R."/>
            <person name="Salamov A."/>
            <person name="Salih N.S."/>
            <person name="Samson R.A."/>
            <person name="Sandor E."/>
            <person name="Sanguinetti M."/>
            <person name="Schuetze T."/>
            <person name="Sepcic K."/>
            <person name="Shelest E."/>
            <person name="Sherlock G."/>
            <person name="Sophianopoulou V."/>
            <person name="Squina F.M."/>
            <person name="Sun H."/>
            <person name="Susca A."/>
            <person name="Todd R.B."/>
            <person name="Tsang A."/>
            <person name="Unkles S.E."/>
            <person name="van de Wiele N."/>
            <person name="van Rossen-Uffink D."/>
            <person name="Oliveira J.V."/>
            <person name="Vesth T.C."/>
            <person name="Visser J."/>
            <person name="Yu J.-H."/>
            <person name="Zhou M."/>
            <person name="Andersen M.R."/>
            <person name="Archer D.B."/>
            <person name="Baker S.E."/>
            <person name="Benoit I."/>
            <person name="Brakhage A.A."/>
            <person name="Braus G.H."/>
            <person name="Fischer R."/>
            <person name="Frisvad J.C."/>
            <person name="Goldman G.H."/>
            <person name="Houbraken J."/>
            <person name="Oakley B."/>
            <person name="Pocsi I."/>
            <person name="Scazzocchio C."/>
            <person name="Seiboth B."/>
            <person name="vanKuyk P.A."/>
            <person name="Wortman J."/>
            <person name="Dyer P.S."/>
            <person name="Grigoriev I.V."/>
        </authorList>
    </citation>
    <scope>NUCLEOTIDE SEQUENCE [LARGE SCALE GENOMIC DNA]</scope>
    <source>
        <strain evidence="3">CBS 101740 / IMI 381727 / IBT 21946</strain>
    </source>
</reference>
<protein>
    <submittedName>
        <fullName evidence="2">Uncharacterized protein</fullName>
    </submittedName>
</protein>
<sequence>MDSSSDHPHDRENNHNHNRPHKPALRIDTTIRPTTTSAASASPSTGTGIPSTESSSPKSADSSLSAASSMLSNSSREFTLQLAHPNGTNGDDHDDGIVLFMWPVPASTAAPAPTFAAPSSPVNQADSALVEPQAQEQDQDQIQGQGNQYAQVTTGHNQTTTMENLVTAMAETEISPVSGVDCEVGNDDHVDQKELTHDESGNEGIHQDTAATDRYGADTSTSMDDDFDFEAFYALWKDNDWDVDDDVVVQKGGHGRSASSSVQK</sequence>
<dbReference type="OMA" id="HPHDREN"/>
<dbReference type="VEuPathDB" id="FungiDB:ASPBRDRAFT_61065"/>
<keyword evidence="3" id="KW-1185">Reference proteome</keyword>
<gene>
    <name evidence="2" type="ORF">ASPBRDRAFT_61065</name>
</gene>
<evidence type="ECO:0000313" key="2">
    <source>
        <dbReference type="EMBL" id="OJJ77500.1"/>
    </source>
</evidence>